<accession>A0A371GWN6</accession>
<sequence length="225" mass="26204">MARLVTKGYSQQPGIDYNETFVAVSRLDTIRVLIALTAQKDGSINQLDIEFAFLNGVLEEEIYVDQPQDFISKGNEDKVPRLRKALYGFSKRKSESTLYIKTQSHYDTLIVFLYVDDLIYIENNMKMINDFKEYIMKIFEMTDLFAVFQIFKIFSVILSDRFQGKNTGVGDMLNPHSVQRRLGRTRTQEKLKSIAFSLKNQQDHHFQWPSPVCQFSNFYDQCGTD</sequence>
<organism evidence="2 3">
    <name type="scientific">Mucuna pruriens</name>
    <name type="common">Velvet bean</name>
    <name type="synonym">Dolichos pruriens</name>
    <dbReference type="NCBI Taxonomy" id="157652"/>
    <lineage>
        <taxon>Eukaryota</taxon>
        <taxon>Viridiplantae</taxon>
        <taxon>Streptophyta</taxon>
        <taxon>Embryophyta</taxon>
        <taxon>Tracheophyta</taxon>
        <taxon>Spermatophyta</taxon>
        <taxon>Magnoliopsida</taxon>
        <taxon>eudicotyledons</taxon>
        <taxon>Gunneridae</taxon>
        <taxon>Pentapetalae</taxon>
        <taxon>rosids</taxon>
        <taxon>fabids</taxon>
        <taxon>Fabales</taxon>
        <taxon>Fabaceae</taxon>
        <taxon>Papilionoideae</taxon>
        <taxon>50 kb inversion clade</taxon>
        <taxon>NPAAA clade</taxon>
        <taxon>indigoferoid/millettioid clade</taxon>
        <taxon>Phaseoleae</taxon>
        <taxon>Mucuna</taxon>
    </lineage>
</organism>
<reference evidence="2" key="1">
    <citation type="submission" date="2018-05" db="EMBL/GenBank/DDBJ databases">
        <title>Draft genome of Mucuna pruriens seed.</title>
        <authorList>
            <person name="Nnadi N.E."/>
            <person name="Vos R."/>
            <person name="Hasami M.H."/>
            <person name="Devisetty U.K."/>
            <person name="Aguiy J.C."/>
        </authorList>
    </citation>
    <scope>NUCLEOTIDE SEQUENCE [LARGE SCALE GENOMIC DNA]</scope>
    <source>
        <strain evidence="2">JCA_2017</strain>
    </source>
</reference>
<evidence type="ECO:0000259" key="1">
    <source>
        <dbReference type="Pfam" id="PF07727"/>
    </source>
</evidence>
<protein>
    <recommendedName>
        <fullName evidence="1">Reverse transcriptase Ty1/copia-type domain-containing protein</fullName>
    </recommendedName>
</protein>
<dbReference type="Pfam" id="PF07727">
    <property type="entry name" value="RVT_2"/>
    <property type="match status" value="1"/>
</dbReference>
<gene>
    <name evidence="2" type="ORF">CR513_22733</name>
</gene>
<dbReference type="STRING" id="157652.A0A371GWN6"/>
<name>A0A371GWN6_MUCPR</name>
<comment type="caution">
    <text evidence="2">The sequence shown here is derived from an EMBL/GenBank/DDBJ whole genome shotgun (WGS) entry which is preliminary data.</text>
</comment>
<feature type="domain" description="Reverse transcriptase Ty1/copia-type" evidence="1">
    <location>
        <begin position="2"/>
        <end position="90"/>
    </location>
</feature>
<proteinExistence type="predicted"/>
<keyword evidence="3" id="KW-1185">Reference proteome</keyword>
<dbReference type="EMBL" id="QJKJ01004268">
    <property type="protein sequence ID" value="RDX94843.1"/>
    <property type="molecule type" value="Genomic_DNA"/>
</dbReference>
<dbReference type="Proteomes" id="UP000257109">
    <property type="component" value="Unassembled WGS sequence"/>
</dbReference>
<dbReference type="InterPro" id="IPR013103">
    <property type="entry name" value="RVT_2"/>
</dbReference>
<evidence type="ECO:0000313" key="3">
    <source>
        <dbReference type="Proteomes" id="UP000257109"/>
    </source>
</evidence>
<evidence type="ECO:0000313" key="2">
    <source>
        <dbReference type="EMBL" id="RDX94843.1"/>
    </source>
</evidence>
<feature type="non-terminal residue" evidence="2">
    <location>
        <position position="1"/>
    </location>
</feature>
<dbReference type="AlphaFoldDB" id="A0A371GWN6"/>